<feature type="compositionally biased region" description="Low complexity" evidence="8">
    <location>
        <begin position="1670"/>
        <end position="1680"/>
    </location>
</feature>
<keyword evidence="1" id="KW-0031">Aminopeptidase</keyword>
<feature type="compositionally biased region" description="Pro residues" evidence="8">
    <location>
        <begin position="1741"/>
        <end position="1754"/>
    </location>
</feature>
<evidence type="ECO:0000256" key="8">
    <source>
        <dbReference type="SAM" id="MobiDB-lite"/>
    </source>
</evidence>
<feature type="compositionally biased region" description="Low complexity" evidence="8">
    <location>
        <begin position="1072"/>
        <end position="1084"/>
    </location>
</feature>
<feature type="compositionally biased region" description="Low complexity" evidence="8">
    <location>
        <begin position="1755"/>
        <end position="1770"/>
    </location>
</feature>
<feature type="region of interest" description="Disordered" evidence="8">
    <location>
        <begin position="570"/>
        <end position="622"/>
    </location>
</feature>
<dbReference type="GO" id="GO:0006508">
    <property type="term" value="P:proteolysis"/>
    <property type="evidence" value="ECO:0007669"/>
    <property type="project" value="UniProtKB-KW"/>
</dbReference>
<dbReference type="PANTHER" id="PTHR28631:SF1">
    <property type="entry name" value="ACTIN MATURATION PROTEASE"/>
    <property type="match status" value="1"/>
</dbReference>
<feature type="compositionally biased region" description="Polar residues" evidence="8">
    <location>
        <begin position="201"/>
        <end position="213"/>
    </location>
</feature>
<feature type="compositionally biased region" description="Basic and acidic residues" evidence="8">
    <location>
        <begin position="366"/>
        <end position="382"/>
    </location>
</feature>
<dbReference type="EMBL" id="JAWQEG010006037">
    <property type="protein sequence ID" value="KAK3855942.1"/>
    <property type="molecule type" value="Genomic_DNA"/>
</dbReference>
<feature type="compositionally biased region" description="Polar residues" evidence="8">
    <location>
        <begin position="588"/>
        <end position="601"/>
    </location>
</feature>
<feature type="compositionally biased region" description="Pro residues" evidence="8">
    <location>
        <begin position="1431"/>
        <end position="1440"/>
    </location>
</feature>
<evidence type="ECO:0000256" key="4">
    <source>
        <dbReference type="ARBA" id="ARBA00034725"/>
    </source>
</evidence>
<feature type="compositionally biased region" description="Pro residues" evidence="8">
    <location>
        <begin position="1681"/>
        <end position="1702"/>
    </location>
</feature>
<feature type="compositionally biased region" description="Low complexity" evidence="8">
    <location>
        <begin position="1441"/>
        <end position="1466"/>
    </location>
</feature>
<evidence type="ECO:0000256" key="7">
    <source>
        <dbReference type="ARBA" id="ARBA00049041"/>
    </source>
</evidence>
<comment type="catalytic activity">
    <reaction evidence="7">
        <text>N-terminal N(alpha)-acetyl-L-cysteinyl-L-aspartyl-[protein] + H2O = N-terminal L-aspartyl-[protein] + N-acetyl-L-cysteine</text>
        <dbReference type="Rhea" id="RHEA:74579"/>
        <dbReference type="Rhea" id="RHEA-COMP:12669"/>
        <dbReference type="Rhea" id="RHEA-COMP:18395"/>
        <dbReference type="ChEBI" id="CHEBI:15377"/>
        <dbReference type="ChEBI" id="CHEBI:64720"/>
        <dbReference type="ChEBI" id="CHEBI:78236"/>
        <dbReference type="ChEBI" id="CHEBI:193599"/>
    </reaction>
    <physiologicalReaction direction="left-to-right" evidence="7">
        <dbReference type="Rhea" id="RHEA:74580"/>
    </physiologicalReaction>
</comment>
<feature type="compositionally biased region" description="Polar residues" evidence="8">
    <location>
        <begin position="1203"/>
        <end position="1214"/>
    </location>
</feature>
<feature type="compositionally biased region" description="Low complexity" evidence="8">
    <location>
        <begin position="1389"/>
        <end position="1430"/>
    </location>
</feature>
<feature type="compositionally biased region" description="Low complexity" evidence="8">
    <location>
        <begin position="1103"/>
        <end position="1121"/>
    </location>
</feature>
<proteinExistence type="inferred from homology"/>
<feature type="region of interest" description="Disordered" evidence="8">
    <location>
        <begin position="1037"/>
        <end position="1157"/>
    </location>
</feature>
<feature type="compositionally biased region" description="Pro residues" evidence="8">
    <location>
        <begin position="1709"/>
        <end position="1723"/>
    </location>
</feature>
<evidence type="ECO:0000256" key="3">
    <source>
        <dbReference type="ARBA" id="ARBA00022801"/>
    </source>
</evidence>
<feature type="compositionally biased region" description="Basic and acidic residues" evidence="8">
    <location>
        <begin position="218"/>
        <end position="228"/>
    </location>
</feature>
<dbReference type="PANTHER" id="PTHR28631">
    <property type="entry name" value="UPF0692 PROTEIN C19ORF54"/>
    <property type="match status" value="1"/>
</dbReference>
<accession>A0AAE1EKT5</accession>
<evidence type="ECO:0000256" key="2">
    <source>
        <dbReference type="ARBA" id="ARBA00022670"/>
    </source>
</evidence>
<feature type="compositionally biased region" description="Pro residues" evidence="8">
    <location>
        <begin position="1595"/>
        <end position="1622"/>
    </location>
</feature>
<feature type="compositionally biased region" description="Basic and acidic residues" evidence="8">
    <location>
        <begin position="2025"/>
        <end position="2034"/>
    </location>
</feature>
<feature type="compositionally biased region" description="Polar residues" evidence="8">
    <location>
        <begin position="1490"/>
        <end position="1500"/>
    </location>
</feature>
<dbReference type="GO" id="GO:0004177">
    <property type="term" value="F:aminopeptidase activity"/>
    <property type="evidence" value="ECO:0007669"/>
    <property type="project" value="UniProtKB-KW"/>
</dbReference>
<feature type="compositionally biased region" description="Pro residues" evidence="8">
    <location>
        <begin position="170"/>
        <end position="191"/>
    </location>
</feature>
<feature type="region of interest" description="Disordered" evidence="8">
    <location>
        <begin position="1389"/>
        <end position="1801"/>
    </location>
</feature>
<evidence type="ECO:0000256" key="1">
    <source>
        <dbReference type="ARBA" id="ARBA00022438"/>
    </source>
</evidence>
<comment type="similarity">
    <text evidence="4">Belongs to the ACTMAP family.</text>
</comment>
<feature type="region of interest" description="Disordered" evidence="8">
    <location>
        <begin position="731"/>
        <end position="770"/>
    </location>
</feature>
<feature type="region of interest" description="Disordered" evidence="8">
    <location>
        <begin position="1334"/>
        <end position="1357"/>
    </location>
</feature>
<feature type="region of interest" description="Disordered" evidence="8">
    <location>
        <begin position="290"/>
        <end position="395"/>
    </location>
</feature>
<evidence type="ECO:0000256" key="5">
    <source>
        <dbReference type="ARBA" id="ARBA00034848"/>
    </source>
</evidence>
<feature type="compositionally biased region" description="Basic and acidic residues" evidence="8">
    <location>
        <begin position="738"/>
        <end position="748"/>
    </location>
</feature>
<sequence length="2181" mass="233031">MLQLVCSLVPDGSMASVAGGLSTGPSRQAALHCPPPPPPRLLSSKTLSAIKKGSSFLPSNMTTVPQSLSSSNSSHQPTGSSPSLTPLKIPQFSSSSPPLPPPPLPHLFMNIPNPTDDLPSPPPPYMFHDQSTPFYICSYDPPSPDIKSEYDPQLPQGFHHKVDQILPMLSSPPPPVPPPPRPSPPPPPTPPVRQASKDEQTMTSRPLQCSTPPCYNEADLRLSGRSRDNSPSVISTSSLMSSSTLTATYLQTPDSTVSPLPPHALRVSPVPTEAVSPSVLSDDLSATPFSSELASTPNFLNLSKDSTIDMDTPEPTPEVSENNTTPPGTPALQITPPGTPDSGKDSWSTPLQRSSNGSGISSDFPESLKSECGEGRMKRERGNSLASQDTTGGDTIATVTTGPAIMASPFSSEPPSLLSLPSDTFSGDVESMTTDTTFSNIDCDSVMGDIEVATVDSYATTKTQTTHLTSQSSPTLSDTAYTTAESAPGSSAVSPVFSGSCTLTPISADYVTPVSTNPTTTPIPIETISPIPLSPHTNHTHSATILSQSSHSAEVTFSLTHCEVGRELEPTECPERARGAHSRLVESQMPTTPSNTNQADNTTTTTTTPPPLLHPLPSPTSPCSETVKMTGIESVTHFSAHTLQEYKKKSIEIYKQDNFMPEMFEDNINGINEKASTGTEITVINYTGKELDNNEKSHKDIYEILEANAAVTEDPMLDASIMLGLDHKADEELTSNNTREKPDGEKLTEGNNYKIKEMQSNPKLNKSDDTDMRTKYNVQEPKEMESTDMMSIVSNETKETNEVNINSNEKLRETAGNEVAVCGKEGDTAVSQESLEQNKIGQGTSSLQQEAAKEGCQSGETVSGECHIMEDMSEREDVVDDVRKGCHVTEDVNGNISYVAIFEEETGNGLKEESTVALMNKESNGVSMMDTMEKSEYNQDQLEVLVVKNEVESTPQCEKGNEQLPETAIHATPNTLESVPGDSPCHTSHISPAKKESPLNGTSLFDATTIHPHSLPRSIPSSILSCFSYLACPLSQSQSSPSSPASPHTPSRSSSQDINPTCQPNLPLAIHSPLLRSSPSSPQPRFIPTSYTRSIPPSPLINSVPSSPLLHSTPSSPLPTVAASLGGSMSPSSKTSPLLPRHPPSPSRRRSDILPSPTSQKAALQLLDAVVYNLESLSARLPPSPTLKDEVFLPPALTLGDTCLTQTGNQPGETDSTEDPHVQTGFTNEVPDVTRSKHMAEKNLQDSQDWVKCKISRPDSPDCQKQWIPAQMSPHHGHHHHHHHQTSGVVEDVPPASCARTPPTPPPRSCFSTPRQTPPMPPPRQYMLMPIDSPLDSLQQLNPPPAPPRSTSVCRSTPPPLFPRIPALHMPDIEEGVELPPLLPPPPALCTLTPATPPLMLTPVPEESPTPTTASSQPSPCPTPESTKQPSPTPSSPKQPSPSSHFSEQCSSSPSCNKQSSPSPKCIKTSVPTPGYNNPPSPFFRFTKQAGPSSNLPQQVSPSPSKKPRQLPDPHSTGSMPQKIETDSDPLRDSSCETNMGPSSLSPTSCSSDKPPSLPPPPEDEAEGIDLVPFLTFPPPLPPPPMEGSDDDEAPPLPVPPLPDLLLSPPSPPPPPLPPPPSRLRSMTPSLARPSPEPRRNPITSTDFSFVHPSSGPDFTSTDMPPPSTAPEAPATSSQPAPSPDAPALPPPPKLPTSPPPSTMNEISPVPPPPPLPDGPAPPYLSLQMLGTSSKCRSSPVAPPLPPPPPPPPSLASSSRSETSSQITSSKTTDPVTSTHSFSPTPTIASGPPRAPPLKTDSAAAAAAAVAAASPRSPLITTSPYGKMVIVRSDLPLLSPEEEIRGIFANAKDWGFLEEDVDTLSIYTQLRPVIQQGPQCGLVALSMASQVFPDTIDVSSLLEAARGQGFTSHGEMFSCDAMAKLAEEVITGVEASVRRDVLSCSSTFTNILMQGDLILVPYDAERNYMPGLRGGHKAHWGVVCGCLIQCPSFNHHPARHSKLDSHIDHLWHLRPRRSGYPGASRSRDTSRSRDGSVAPVTPTPTLPESPGLTHRMLQLQAGMSDIAWRETSASRTTDVDSWSVSSSRMATPMLPTFSHDEIRVVALWRQGKSRKLVISLLDKLCESNDQLFGYPPANTSQEQEFIIGSVHDGLAGQVVVLHKTKTALSDLVGILQEKKIC</sequence>
<feature type="region of interest" description="Disordered" evidence="8">
    <location>
        <begin position="19"/>
        <end position="41"/>
    </location>
</feature>
<feature type="compositionally biased region" description="Polar residues" evidence="8">
    <location>
        <begin position="56"/>
        <end position="66"/>
    </location>
</feature>
<feature type="compositionally biased region" description="Polar residues" evidence="8">
    <location>
        <begin position="345"/>
        <end position="361"/>
    </location>
</feature>
<feature type="region of interest" description="Disordered" evidence="8">
    <location>
        <begin position="165"/>
        <end position="240"/>
    </location>
</feature>
<comment type="caution">
    <text evidence="9">The sequence shown here is derived from an EMBL/GenBank/DDBJ whole genome shotgun (WGS) entry which is preliminary data.</text>
</comment>
<feature type="region of interest" description="Disordered" evidence="8">
    <location>
        <begin position="1298"/>
        <end position="1318"/>
    </location>
</feature>
<protein>
    <recommendedName>
        <fullName evidence="5">Actin maturation protease</fullName>
    </recommendedName>
    <alternativeName>
        <fullName evidence="6">Actin aminopeptidase ACTMAP</fullName>
    </alternativeName>
</protein>
<keyword evidence="3" id="KW-0378">Hydrolase</keyword>
<feature type="region of interest" description="Disordered" evidence="8">
    <location>
        <begin position="1203"/>
        <end position="1235"/>
    </location>
</feature>
<name>A0AAE1EKT5_PETCI</name>
<evidence type="ECO:0000256" key="6">
    <source>
        <dbReference type="ARBA" id="ARBA00034908"/>
    </source>
</evidence>
<organism evidence="9 10">
    <name type="scientific">Petrolisthes cinctipes</name>
    <name type="common">Flat porcelain crab</name>
    <dbReference type="NCBI Taxonomy" id="88211"/>
    <lineage>
        <taxon>Eukaryota</taxon>
        <taxon>Metazoa</taxon>
        <taxon>Ecdysozoa</taxon>
        <taxon>Arthropoda</taxon>
        <taxon>Crustacea</taxon>
        <taxon>Multicrustacea</taxon>
        <taxon>Malacostraca</taxon>
        <taxon>Eumalacostraca</taxon>
        <taxon>Eucarida</taxon>
        <taxon>Decapoda</taxon>
        <taxon>Pleocyemata</taxon>
        <taxon>Anomura</taxon>
        <taxon>Galatheoidea</taxon>
        <taxon>Porcellanidae</taxon>
        <taxon>Petrolisthes</taxon>
    </lineage>
</organism>
<feature type="compositionally biased region" description="Polar residues" evidence="8">
    <location>
        <begin position="1771"/>
        <end position="1788"/>
    </location>
</feature>
<feature type="compositionally biased region" description="Basic and acidic residues" evidence="8">
    <location>
        <begin position="1524"/>
        <end position="1535"/>
    </location>
</feature>
<feature type="compositionally biased region" description="Low complexity" evidence="8">
    <location>
        <begin position="1037"/>
        <end position="1056"/>
    </location>
</feature>
<reference evidence="9" key="1">
    <citation type="submission" date="2023-10" db="EMBL/GenBank/DDBJ databases">
        <title>Genome assemblies of two species of porcelain crab, Petrolisthes cinctipes and Petrolisthes manimaculis (Anomura: Porcellanidae).</title>
        <authorList>
            <person name="Angst P."/>
        </authorList>
    </citation>
    <scope>NUCLEOTIDE SEQUENCE</scope>
    <source>
        <strain evidence="9">PB745_01</strain>
        <tissue evidence="9">Gill</tissue>
    </source>
</reference>
<gene>
    <name evidence="9" type="ORF">Pcinc_037682</name>
</gene>
<feature type="compositionally biased region" description="Low complexity" evidence="8">
    <location>
        <begin position="230"/>
        <end position="240"/>
    </location>
</feature>
<dbReference type="Pfam" id="PF21646">
    <property type="entry name" value="ACTMAP-like_C"/>
    <property type="match status" value="1"/>
</dbReference>
<feature type="compositionally biased region" description="Pro residues" evidence="8">
    <location>
        <begin position="1576"/>
        <end position="1586"/>
    </location>
</feature>
<feature type="compositionally biased region" description="Low complexity" evidence="8">
    <location>
        <begin position="1543"/>
        <end position="1555"/>
    </location>
</feature>
<evidence type="ECO:0000313" key="9">
    <source>
        <dbReference type="EMBL" id="KAK3855942.1"/>
    </source>
</evidence>
<feature type="compositionally biased region" description="Pro residues" evidence="8">
    <location>
        <begin position="608"/>
        <end position="620"/>
    </location>
</feature>
<evidence type="ECO:0000313" key="10">
    <source>
        <dbReference type="Proteomes" id="UP001286313"/>
    </source>
</evidence>
<dbReference type="InterPro" id="IPR040043">
    <property type="entry name" value="ACTMAP"/>
</dbReference>
<feature type="compositionally biased region" description="Polar residues" evidence="8">
    <location>
        <begin position="75"/>
        <end position="84"/>
    </location>
</feature>
<feature type="region of interest" description="Disordered" evidence="8">
    <location>
        <begin position="55"/>
        <end position="123"/>
    </location>
</feature>
<feature type="compositionally biased region" description="Polar residues" evidence="8">
    <location>
        <begin position="290"/>
        <end position="305"/>
    </location>
</feature>
<dbReference type="Proteomes" id="UP001286313">
    <property type="component" value="Unassembled WGS sequence"/>
</dbReference>
<feature type="region of interest" description="Disordered" evidence="8">
    <location>
        <begin position="979"/>
        <end position="1000"/>
    </location>
</feature>
<feature type="region of interest" description="Disordered" evidence="8">
    <location>
        <begin position="2018"/>
        <end position="2051"/>
    </location>
</feature>
<keyword evidence="2" id="KW-0645">Protease</keyword>
<keyword evidence="10" id="KW-1185">Reference proteome</keyword>